<evidence type="ECO:0000313" key="2">
    <source>
        <dbReference type="Proteomes" id="UP000243680"/>
    </source>
</evidence>
<proteinExistence type="predicted"/>
<evidence type="ECO:0008006" key="3">
    <source>
        <dbReference type="Google" id="ProtNLM"/>
    </source>
</evidence>
<sequence>MLIQKFHAALYPGESPAVAATGAKLFSRQGHWDGGSTLHCVAMALTLLGRIGDPVWLPYHKEGAERSVWDHAWQHYLHGLTLSELASFIAELNIGVRPVLCSGNAPAIPRFSERELAAGNPVIVGWNQPHPVSAHAALVVGIEGRQNGQPFEPHSLLLLDPAGDAPALAGFNARLDRHGDEGVIYRSSYAARAICLKGAVSMGEIVTEDATAAA</sequence>
<dbReference type="RefSeq" id="WP_059559257.1">
    <property type="nucleotide sequence ID" value="NZ_CP013420.1"/>
</dbReference>
<gene>
    <name evidence="1" type="ORF">WJ35_05325</name>
</gene>
<dbReference type="EMBL" id="CP013420">
    <property type="protein sequence ID" value="AOJ74545.1"/>
    <property type="molecule type" value="Genomic_DNA"/>
</dbReference>
<reference evidence="1 2" key="1">
    <citation type="submission" date="2015-12" db="EMBL/GenBank/DDBJ databases">
        <title>Diversity of Burkholderia near neighbor genomes.</title>
        <authorList>
            <person name="Sahl J."/>
            <person name="Wagner D."/>
            <person name="Keim P."/>
        </authorList>
    </citation>
    <scope>NUCLEOTIDE SEQUENCE [LARGE SCALE GENOMIC DNA]</scope>
    <source>
        <strain evidence="1 2">MSMB0783</strain>
    </source>
</reference>
<protein>
    <recommendedName>
        <fullName evidence="3">Peptidase C39-like domain-containing protein</fullName>
    </recommendedName>
</protein>
<evidence type="ECO:0000313" key="1">
    <source>
        <dbReference type="EMBL" id="AOJ74545.1"/>
    </source>
</evidence>
<organism evidence="1 2">
    <name type="scientific">Burkholderia ubonensis</name>
    <dbReference type="NCBI Taxonomy" id="101571"/>
    <lineage>
        <taxon>Bacteria</taxon>
        <taxon>Pseudomonadati</taxon>
        <taxon>Pseudomonadota</taxon>
        <taxon>Betaproteobacteria</taxon>
        <taxon>Burkholderiales</taxon>
        <taxon>Burkholderiaceae</taxon>
        <taxon>Burkholderia</taxon>
        <taxon>Burkholderia cepacia complex</taxon>
    </lineage>
</organism>
<dbReference type="Proteomes" id="UP000243680">
    <property type="component" value="Chromosome 1"/>
</dbReference>
<accession>A0A1B4LBJ1</accession>
<dbReference type="AlphaFoldDB" id="A0A1B4LBJ1"/>
<name>A0A1B4LBJ1_9BURK</name>